<reference evidence="1 2" key="1">
    <citation type="submission" date="2019-01" db="EMBL/GenBank/DDBJ databases">
        <title>Genome Assembly of Collichthys lucidus.</title>
        <authorList>
            <person name="Cai M."/>
            <person name="Xiao S."/>
        </authorList>
    </citation>
    <scope>NUCLEOTIDE SEQUENCE [LARGE SCALE GENOMIC DNA]</scope>
    <source>
        <strain evidence="1">JT15FE1705JMU</strain>
        <tissue evidence="1">Muscle</tissue>
    </source>
</reference>
<dbReference type="EMBL" id="CM014098">
    <property type="protein sequence ID" value="TKS90080.1"/>
    <property type="molecule type" value="Genomic_DNA"/>
</dbReference>
<sequence length="97" mass="11481">MQRQMEENENRRLLLEARRPLVRSSRLALTTIRSRLSIGWIFLSSADSSVELWRRFRYSERERESVAVKLMEIQPALAGAGSFYDYQAKTWNERSNN</sequence>
<name>A0A4U5VQ48_COLLU</name>
<evidence type="ECO:0000313" key="2">
    <source>
        <dbReference type="Proteomes" id="UP000298787"/>
    </source>
</evidence>
<organism evidence="1 2">
    <name type="scientific">Collichthys lucidus</name>
    <name type="common">Big head croaker</name>
    <name type="synonym">Sciaena lucida</name>
    <dbReference type="NCBI Taxonomy" id="240159"/>
    <lineage>
        <taxon>Eukaryota</taxon>
        <taxon>Metazoa</taxon>
        <taxon>Chordata</taxon>
        <taxon>Craniata</taxon>
        <taxon>Vertebrata</taxon>
        <taxon>Euteleostomi</taxon>
        <taxon>Actinopterygii</taxon>
        <taxon>Neopterygii</taxon>
        <taxon>Teleostei</taxon>
        <taxon>Neoteleostei</taxon>
        <taxon>Acanthomorphata</taxon>
        <taxon>Eupercaria</taxon>
        <taxon>Sciaenidae</taxon>
        <taxon>Collichthys</taxon>
    </lineage>
</organism>
<gene>
    <name evidence="1" type="ORF">D9C73_024210</name>
</gene>
<dbReference type="AlphaFoldDB" id="A0A4U5VQ48"/>
<evidence type="ECO:0000313" key="1">
    <source>
        <dbReference type="EMBL" id="TKS90080.1"/>
    </source>
</evidence>
<keyword evidence="2" id="KW-1185">Reference proteome</keyword>
<proteinExistence type="predicted"/>
<protein>
    <submittedName>
        <fullName evidence="1">Uncharacterized protein</fullName>
    </submittedName>
</protein>
<accession>A0A4U5VQ48</accession>
<dbReference type="Proteomes" id="UP000298787">
    <property type="component" value="Chromosome 21"/>
</dbReference>